<dbReference type="EMBL" id="MU004199">
    <property type="protein sequence ID" value="KAF2489108.1"/>
    <property type="molecule type" value="Genomic_DNA"/>
</dbReference>
<proteinExistence type="predicted"/>
<dbReference type="AlphaFoldDB" id="A0A6A6Q9I9"/>
<evidence type="ECO:0000256" key="1">
    <source>
        <dbReference type="SAM" id="MobiDB-lite"/>
    </source>
</evidence>
<feature type="region of interest" description="Disordered" evidence="1">
    <location>
        <begin position="107"/>
        <end position="132"/>
    </location>
</feature>
<keyword evidence="3" id="KW-1185">Reference proteome</keyword>
<reference evidence="2" key="1">
    <citation type="journal article" date="2020" name="Stud. Mycol.">
        <title>101 Dothideomycetes genomes: a test case for predicting lifestyles and emergence of pathogens.</title>
        <authorList>
            <person name="Haridas S."/>
            <person name="Albert R."/>
            <person name="Binder M."/>
            <person name="Bloem J."/>
            <person name="Labutti K."/>
            <person name="Salamov A."/>
            <person name="Andreopoulos B."/>
            <person name="Baker S."/>
            <person name="Barry K."/>
            <person name="Bills G."/>
            <person name="Bluhm B."/>
            <person name="Cannon C."/>
            <person name="Castanera R."/>
            <person name="Culley D."/>
            <person name="Daum C."/>
            <person name="Ezra D."/>
            <person name="Gonzalez J."/>
            <person name="Henrissat B."/>
            <person name="Kuo A."/>
            <person name="Liang C."/>
            <person name="Lipzen A."/>
            <person name="Lutzoni F."/>
            <person name="Magnuson J."/>
            <person name="Mondo S."/>
            <person name="Nolan M."/>
            <person name="Ohm R."/>
            <person name="Pangilinan J."/>
            <person name="Park H.-J."/>
            <person name="Ramirez L."/>
            <person name="Alfaro M."/>
            <person name="Sun H."/>
            <person name="Tritt A."/>
            <person name="Yoshinaga Y."/>
            <person name="Zwiers L.-H."/>
            <person name="Turgeon B."/>
            <person name="Goodwin S."/>
            <person name="Spatafora J."/>
            <person name="Crous P."/>
            <person name="Grigoriev I."/>
        </authorList>
    </citation>
    <scope>NUCLEOTIDE SEQUENCE</scope>
    <source>
        <strain evidence="2">CBS 269.34</strain>
    </source>
</reference>
<organism evidence="2 3">
    <name type="scientific">Lophium mytilinum</name>
    <dbReference type="NCBI Taxonomy" id="390894"/>
    <lineage>
        <taxon>Eukaryota</taxon>
        <taxon>Fungi</taxon>
        <taxon>Dikarya</taxon>
        <taxon>Ascomycota</taxon>
        <taxon>Pezizomycotina</taxon>
        <taxon>Dothideomycetes</taxon>
        <taxon>Pleosporomycetidae</taxon>
        <taxon>Mytilinidiales</taxon>
        <taxon>Mytilinidiaceae</taxon>
        <taxon>Lophium</taxon>
    </lineage>
</organism>
<evidence type="ECO:0000313" key="3">
    <source>
        <dbReference type="Proteomes" id="UP000799750"/>
    </source>
</evidence>
<accession>A0A6A6Q9I9</accession>
<gene>
    <name evidence="2" type="ORF">BU16DRAFT_173129</name>
</gene>
<protein>
    <submittedName>
        <fullName evidence="2">Uncharacterized protein</fullName>
    </submittedName>
</protein>
<dbReference type="Proteomes" id="UP000799750">
    <property type="component" value="Unassembled WGS sequence"/>
</dbReference>
<evidence type="ECO:0000313" key="2">
    <source>
        <dbReference type="EMBL" id="KAF2489108.1"/>
    </source>
</evidence>
<name>A0A6A6Q9I9_9PEZI</name>
<sequence>MLLLFSVAPPDDAVTSSSNMVEARDAVGCSPMASSFAVTEVTGSTARDLTRAAIHPQPQTTISTSTACRRVQTRSTRRHVPIAPGPRCQWPRAPSCTTHAPVTTTTCRRADNGHASPKLKRTSAGTRSRSSFAAGCPEGCQEGSRHGYRKFLKPGCEVRHAPERPWPSSCSLGRLLHPHPIMPPPDAAPCFRL</sequence>